<keyword evidence="3" id="KW-0238">DNA-binding</keyword>
<feature type="modified residue" description="4-aspartylphosphate" evidence="5">
    <location>
        <position position="54"/>
    </location>
</feature>
<gene>
    <name evidence="8" type="ORF">GCM10023214_75730</name>
</gene>
<proteinExistence type="predicted"/>
<dbReference type="InterPro" id="IPR011006">
    <property type="entry name" value="CheY-like_superfamily"/>
</dbReference>
<dbReference type="CDD" id="cd17535">
    <property type="entry name" value="REC_NarL-like"/>
    <property type="match status" value="1"/>
</dbReference>
<evidence type="ECO:0000256" key="4">
    <source>
        <dbReference type="ARBA" id="ARBA00023163"/>
    </source>
</evidence>
<organism evidence="8 9">
    <name type="scientific">Amycolatopsis dongchuanensis</name>
    <dbReference type="NCBI Taxonomy" id="1070866"/>
    <lineage>
        <taxon>Bacteria</taxon>
        <taxon>Bacillati</taxon>
        <taxon>Actinomycetota</taxon>
        <taxon>Actinomycetes</taxon>
        <taxon>Pseudonocardiales</taxon>
        <taxon>Pseudonocardiaceae</taxon>
        <taxon>Amycolatopsis</taxon>
    </lineage>
</organism>
<name>A0ABP8VT57_9PSEU</name>
<evidence type="ECO:0000256" key="3">
    <source>
        <dbReference type="ARBA" id="ARBA00023125"/>
    </source>
</evidence>
<reference evidence="9" key="1">
    <citation type="journal article" date="2019" name="Int. J. Syst. Evol. Microbiol.">
        <title>The Global Catalogue of Microorganisms (GCM) 10K type strain sequencing project: providing services to taxonomists for standard genome sequencing and annotation.</title>
        <authorList>
            <consortium name="The Broad Institute Genomics Platform"/>
            <consortium name="The Broad Institute Genome Sequencing Center for Infectious Disease"/>
            <person name="Wu L."/>
            <person name="Ma J."/>
        </authorList>
    </citation>
    <scope>NUCLEOTIDE SEQUENCE [LARGE SCALE GENOMIC DNA]</scope>
    <source>
        <strain evidence="9">JCM 18054</strain>
    </source>
</reference>
<comment type="caution">
    <text evidence="8">The sequence shown here is derived from an EMBL/GenBank/DDBJ whole genome shotgun (WGS) entry which is preliminary data.</text>
</comment>
<dbReference type="Pfam" id="PF00072">
    <property type="entry name" value="Response_reg"/>
    <property type="match status" value="1"/>
</dbReference>
<evidence type="ECO:0000313" key="9">
    <source>
        <dbReference type="Proteomes" id="UP001500192"/>
    </source>
</evidence>
<protein>
    <submittedName>
        <fullName evidence="8">Response regulator transcription factor</fullName>
    </submittedName>
</protein>
<evidence type="ECO:0000259" key="7">
    <source>
        <dbReference type="PROSITE" id="PS50110"/>
    </source>
</evidence>
<sequence length="219" mass="23255">MIRLVIADDQALVRLGLRVLLRGEPDLELVGEASDGAEALALIRRHRPDVVLMDVRMPGLDGIAALRLLAADADLADVRVVMLTTFEVADYVFDALAAGAAGFLLKDADPTEILRGIRVAAAGDSLLSPAVTRMVIAKFAATAPGRRRHAGLDTLTPREREVVGWVAAGLSNDEIAAKLVLSAATVRTHISRAMTKTGARDRTQLVVFAYQSGMPVPGT</sequence>
<evidence type="ECO:0000256" key="1">
    <source>
        <dbReference type="ARBA" id="ARBA00022553"/>
    </source>
</evidence>
<keyword evidence="4" id="KW-0804">Transcription</keyword>
<evidence type="ECO:0000313" key="8">
    <source>
        <dbReference type="EMBL" id="GAA4670047.1"/>
    </source>
</evidence>
<keyword evidence="9" id="KW-1185">Reference proteome</keyword>
<dbReference type="PANTHER" id="PTHR43214">
    <property type="entry name" value="TWO-COMPONENT RESPONSE REGULATOR"/>
    <property type="match status" value="1"/>
</dbReference>
<dbReference type="InterPro" id="IPR000792">
    <property type="entry name" value="Tscrpt_reg_LuxR_C"/>
</dbReference>
<dbReference type="RefSeq" id="WP_346056676.1">
    <property type="nucleotide sequence ID" value="NZ_BAABIB010000169.1"/>
</dbReference>
<dbReference type="PANTHER" id="PTHR43214:SF24">
    <property type="entry name" value="TRANSCRIPTIONAL REGULATORY PROTEIN NARL-RELATED"/>
    <property type="match status" value="1"/>
</dbReference>
<dbReference type="PRINTS" id="PR00038">
    <property type="entry name" value="HTHLUXR"/>
</dbReference>
<dbReference type="SUPFAM" id="SSF46894">
    <property type="entry name" value="C-terminal effector domain of the bipartite response regulators"/>
    <property type="match status" value="1"/>
</dbReference>
<dbReference type="SMART" id="SM00448">
    <property type="entry name" value="REC"/>
    <property type="match status" value="1"/>
</dbReference>
<feature type="domain" description="HTH luxR-type" evidence="6">
    <location>
        <begin position="148"/>
        <end position="213"/>
    </location>
</feature>
<dbReference type="PROSITE" id="PS50110">
    <property type="entry name" value="RESPONSE_REGULATORY"/>
    <property type="match status" value="1"/>
</dbReference>
<dbReference type="InterPro" id="IPR058245">
    <property type="entry name" value="NreC/VraR/RcsB-like_REC"/>
</dbReference>
<dbReference type="Proteomes" id="UP001500192">
    <property type="component" value="Unassembled WGS sequence"/>
</dbReference>
<dbReference type="EMBL" id="BAABIB010000169">
    <property type="protein sequence ID" value="GAA4670047.1"/>
    <property type="molecule type" value="Genomic_DNA"/>
</dbReference>
<evidence type="ECO:0000259" key="6">
    <source>
        <dbReference type="PROSITE" id="PS50043"/>
    </source>
</evidence>
<dbReference type="InterPro" id="IPR039420">
    <property type="entry name" value="WalR-like"/>
</dbReference>
<feature type="domain" description="Response regulatory" evidence="7">
    <location>
        <begin position="3"/>
        <end position="121"/>
    </location>
</feature>
<dbReference type="SMART" id="SM00421">
    <property type="entry name" value="HTH_LUXR"/>
    <property type="match status" value="1"/>
</dbReference>
<dbReference type="InterPro" id="IPR001789">
    <property type="entry name" value="Sig_transdc_resp-reg_receiver"/>
</dbReference>
<keyword evidence="1 5" id="KW-0597">Phosphoprotein</keyword>
<accession>A0ABP8VT57</accession>
<keyword evidence="2" id="KW-0805">Transcription regulation</keyword>
<evidence type="ECO:0000256" key="5">
    <source>
        <dbReference type="PROSITE-ProRule" id="PRU00169"/>
    </source>
</evidence>
<dbReference type="InterPro" id="IPR016032">
    <property type="entry name" value="Sig_transdc_resp-reg_C-effctor"/>
</dbReference>
<evidence type="ECO:0000256" key="2">
    <source>
        <dbReference type="ARBA" id="ARBA00023015"/>
    </source>
</evidence>
<dbReference type="SUPFAM" id="SSF52172">
    <property type="entry name" value="CheY-like"/>
    <property type="match status" value="1"/>
</dbReference>
<dbReference type="PROSITE" id="PS00622">
    <property type="entry name" value="HTH_LUXR_1"/>
    <property type="match status" value="1"/>
</dbReference>
<dbReference type="Gene3D" id="3.40.50.2300">
    <property type="match status" value="1"/>
</dbReference>
<dbReference type="CDD" id="cd06170">
    <property type="entry name" value="LuxR_C_like"/>
    <property type="match status" value="1"/>
</dbReference>
<dbReference type="PROSITE" id="PS50043">
    <property type="entry name" value="HTH_LUXR_2"/>
    <property type="match status" value="1"/>
</dbReference>
<dbReference type="Pfam" id="PF00196">
    <property type="entry name" value="GerE"/>
    <property type="match status" value="1"/>
</dbReference>